<dbReference type="InterPro" id="IPR003488">
    <property type="entry name" value="DprA"/>
</dbReference>
<sequence length="397" mass="42277">MAGPECPAIVVFKEAKMSEKEFLKTPAGQWLVLSLLPRFGIPLRERILNSVDNLTDILSLNASTLRAMGLAADAVEAIGAWQTDDASQTVMARALAIHRQCLEQGIGVIGQGQDAYPECLRHIHNAPRVLYTLGDPGLLKRDQLGVVGSRNASRAGLDHARQFSAELSRRGLLITSGLALGIDGAAHAGALDAGFPTLAVVGCGLDRLYPAQHRALAHRIIGHGLIVSEYPPGTQARAAYFPQRNRIISGLARGVLVVEASLRSGSLITARTALEQGREVFAIPGSVHSPVARGCHQLIRQGARLVETADDVLEELGTWWSMQPEAPTPKAVSSEPDMSSLDSREIAVFEALGYDPLSTDALSVATGLPADQLLQALLILELEGLAHTCPGGYQRIG</sequence>
<dbReference type="InterPro" id="IPR036388">
    <property type="entry name" value="WH-like_DNA-bd_sf"/>
</dbReference>
<proteinExistence type="inferred from homology"/>
<gene>
    <name evidence="4" type="primary">dprA</name>
    <name evidence="4" type="ORF">JYP53_08365</name>
</gene>
<protein>
    <submittedName>
        <fullName evidence="4">DNA-processing protein DprA</fullName>
    </submittedName>
</protein>
<name>A0ABS3BGA9_9GAMM</name>
<dbReference type="Pfam" id="PF02481">
    <property type="entry name" value="DNA_processg_A"/>
    <property type="match status" value="1"/>
</dbReference>
<dbReference type="InterPro" id="IPR057666">
    <property type="entry name" value="DrpA_SLOG"/>
</dbReference>
<evidence type="ECO:0000259" key="3">
    <source>
        <dbReference type="Pfam" id="PF17782"/>
    </source>
</evidence>
<dbReference type="Proteomes" id="UP000664344">
    <property type="component" value="Unassembled WGS sequence"/>
</dbReference>
<evidence type="ECO:0000259" key="2">
    <source>
        <dbReference type="Pfam" id="PF02481"/>
    </source>
</evidence>
<dbReference type="EMBL" id="JAFKDB010000012">
    <property type="protein sequence ID" value="MBN7769911.1"/>
    <property type="molecule type" value="Genomic_DNA"/>
</dbReference>
<dbReference type="SUPFAM" id="SSF102405">
    <property type="entry name" value="MCP/YpsA-like"/>
    <property type="match status" value="1"/>
</dbReference>
<feature type="domain" description="Smf/DprA SLOG" evidence="2">
    <location>
        <begin position="109"/>
        <end position="316"/>
    </location>
</feature>
<dbReference type="PANTHER" id="PTHR43022:SF1">
    <property type="entry name" value="PROTEIN SMF"/>
    <property type="match status" value="1"/>
</dbReference>
<reference evidence="4 5" key="1">
    <citation type="submission" date="2021-02" db="EMBL/GenBank/DDBJ databases">
        <title>PHA producing bacteria isolated from coastal sediment in Guangdong, Shenzhen.</title>
        <authorList>
            <person name="Zheng W."/>
            <person name="Yu S."/>
            <person name="Huang Y."/>
        </authorList>
    </citation>
    <scope>NUCLEOTIDE SEQUENCE [LARGE SCALE GENOMIC DNA]</scope>
    <source>
        <strain evidence="4 5">TN21-5</strain>
    </source>
</reference>
<dbReference type="Pfam" id="PF17782">
    <property type="entry name" value="WHD_DprA"/>
    <property type="match status" value="1"/>
</dbReference>
<keyword evidence="5" id="KW-1185">Reference proteome</keyword>
<organism evidence="4 5">
    <name type="scientific">Marinobacter daepoensis</name>
    <dbReference type="NCBI Taxonomy" id="262077"/>
    <lineage>
        <taxon>Bacteria</taxon>
        <taxon>Pseudomonadati</taxon>
        <taxon>Pseudomonadota</taxon>
        <taxon>Gammaproteobacteria</taxon>
        <taxon>Pseudomonadales</taxon>
        <taxon>Marinobacteraceae</taxon>
        <taxon>Marinobacter</taxon>
    </lineage>
</organism>
<comment type="similarity">
    <text evidence="1">Belongs to the DprA/Smf family.</text>
</comment>
<dbReference type="Gene3D" id="3.40.50.450">
    <property type="match status" value="1"/>
</dbReference>
<dbReference type="Gene3D" id="1.10.10.10">
    <property type="entry name" value="Winged helix-like DNA-binding domain superfamily/Winged helix DNA-binding domain"/>
    <property type="match status" value="1"/>
</dbReference>
<evidence type="ECO:0000256" key="1">
    <source>
        <dbReference type="ARBA" id="ARBA00006525"/>
    </source>
</evidence>
<evidence type="ECO:0000313" key="4">
    <source>
        <dbReference type="EMBL" id="MBN7769911.1"/>
    </source>
</evidence>
<comment type="caution">
    <text evidence="4">The sequence shown here is derived from an EMBL/GenBank/DDBJ whole genome shotgun (WGS) entry which is preliminary data.</text>
</comment>
<dbReference type="NCBIfam" id="TIGR00732">
    <property type="entry name" value="dprA"/>
    <property type="match status" value="1"/>
</dbReference>
<accession>A0ABS3BGA9</accession>
<dbReference type="InterPro" id="IPR041614">
    <property type="entry name" value="DprA_WH"/>
</dbReference>
<dbReference type="PANTHER" id="PTHR43022">
    <property type="entry name" value="PROTEIN SMF"/>
    <property type="match status" value="1"/>
</dbReference>
<feature type="domain" description="DprA winged helix" evidence="3">
    <location>
        <begin position="335"/>
        <end position="392"/>
    </location>
</feature>
<evidence type="ECO:0000313" key="5">
    <source>
        <dbReference type="Proteomes" id="UP000664344"/>
    </source>
</evidence>